<dbReference type="Pfam" id="PF13377">
    <property type="entry name" value="Peripla_BP_3"/>
    <property type="match status" value="1"/>
</dbReference>
<dbReference type="InterPro" id="IPR010982">
    <property type="entry name" value="Lambda_DNA-bd_dom_sf"/>
</dbReference>
<reference evidence="5 6" key="1">
    <citation type="submission" date="2020-08" db="EMBL/GenBank/DDBJ databases">
        <title>Genomic Encyclopedia of Type Strains, Phase IV (KMG-IV): sequencing the most valuable type-strain genomes for metagenomic binning, comparative biology and taxonomic classification.</title>
        <authorList>
            <person name="Goeker M."/>
        </authorList>
    </citation>
    <scope>NUCLEOTIDE SEQUENCE [LARGE SCALE GENOMIC DNA]</scope>
    <source>
        <strain evidence="5 6">DSM 25079</strain>
    </source>
</reference>
<evidence type="ECO:0000256" key="2">
    <source>
        <dbReference type="ARBA" id="ARBA00023125"/>
    </source>
</evidence>
<protein>
    <submittedName>
        <fullName evidence="5">LacI family transcriptional regulator</fullName>
    </submittedName>
</protein>
<dbReference type="Proteomes" id="UP000549617">
    <property type="component" value="Unassembled WGS sequence"/>
</dbReference>
<dbReference type="AlphaFoldDB" id="A0A7W9EF22"/>
<dbReference type="GO" id="GO:0000976">
    <property type="term" value="F:transcription cis-regulatory region binding"/>
    <property type="evidence" value="ECO:0007669"/>
    <property type="project" value="TreeGrafter"/>
</dbReference>
<name>A0A7W9EF22_9SPHN</name>
<dbReference type="InterPro" id="IPR046335">
    <property type="entry name" value="LacI/GalR-like_sensor"/>
</dbReference>
<keyword evidence="6" id="KW-1185">Reference proteome</keyword>
<evidence type="ECO:0000313" key="6">
    <source>
        <dbReference type="Proteomes" id="UP000549617"/>
    </source>
</evidence>
<dbReference type="CDD" id="cd01392">
    <property type="entry name" value="HTH_LacI"/>
    <property type="match status" value="1"/>
</dbReference>
<dbReference type="PROSITE" id="PS50932">
    <property type="entry name" value="HTH_LACI_2"/>
    <property type="match status" value="1"/>
</dbReference>
<proteinExistence type="predicted"/>
<dbReference type="CDD" id="cd01545">
    <property type="entry name" value="PBP1_SalR"/>
    <property type="match status" value="1"/>
</dbReference>
<evidence type="ECO:0000256" key="3">
    <source>
        <dbReference type="ARBA" id="ARBA00023163"/>
    </source>
</evidence>
<keyword evidence="2" id="KW-0238">DNA-binding</keyword>
<accession>A0A7W9EF22</accession>
<dbReference type="Gene3D" id="1.10.260.40">
    <property type="entry name" value="lambda repressor-like DNA-binding domains"/>
    <property type="match status" value="1"/>
</dbReference>
<dbReference type="SUPFAM" id="SSF47413">
    <property type="entry name" value="lambda repressor-like DNA-binding domains"/>
    <property type="match status" value="1"/>
</dbReference>
<evidence type="ECO:0000259" key="4">
    <source>
        <dbReference type="PROSITE" id="PS50932"/>
    </source>
</evidence>
<dbReference type="RefSeq" id="WP_184019179.1">
    <property type="nucleotide sequence ID" value="NZ_JACIJC010000004.1"/>
</dbReference>
<sequence>MELTRTTIKDVSDAAGVSIKTVSRVLNKEKYVSDDTRLRVEAAVAKLNYHPSLAARTLAGKRSFQIGLIYDNPSPYYIFNMQAGVRTRCLEAGFRMIVQPCDVNSPTLLDDIASLIDQSHLDGVILTPPVGDVPEALAALERRGIPFVRVQPGADPAATSSTFIDNVQAADDMTAHLIGLGHRRIGFVAGHPNYAVSSQRLCGYRQALERAGLAFDTALVIEGRFDFQSGSEAAETLLALPTPPSAIFASSDDMAAGVLATAHRLGISVPQSLSVAGFDDTDLARFVWPPLTTIRQPTFDLGYAAAGLLLEFEEGVEAKQLPHDLIIRASTAPPSL</sequence>
<feature type="domain" description="HTH lacI-type" evidence="4">
    <location>
        <begin position="6"/>
        <end position="60"/>
    </location>
</feature>
<dbReference type="EMBL" id="JACIJC010000004">
    <property type="protein sequence ID" value="MBB5686599.1"/>
    <property type="molecule type" value="Genomic_DNA"/>
</dbReference>
<dbReference type="SUPFAM" id="SSF53822">
    <property type="entry name" value="Periplasmic binding protein-like I"/>
    <property type="match status" value="1"/>
</dbReference>
<dbReference type="Pfam" id="PF00356">
    <property type="entry name" value="LacI"/>
    <property type="match status" value="1"/>
</dbReference>
<dbReference type="GO" id="GO:0003700">
    <property type="term" value="F:DNA-binding transcription factor activity"/>
    <property type="evidence" value="ECO:0007669"/>
    <property type="project" value="TreeGrafter"/>
</dbReference>
<evidence type="ECO:0000313" key="5">
    <source>
        <dbReference type="EMBL" id="MBB5686599.1"/>
    </source>
</evidence>
<dbReference type="InterPro" id="IPR000843">
    <property type="entry name" value="HTH_LacI"/>
</dbReference>
<comment type="caution">
    <text evidence="5">The sequence shown here is derived from an EMBL/GenBank/DDBJ whole genome shotgun (WGS) entry which is preliminary data.</text>
</comment>
<dbReference type="PRINTS" id="PR00036">
    <property type="entry name" value="HTHLACI"/>
</dbReference>
<evidence type="ECO:0000256" key="1">
    <source>
        <dbReference type="ARBA" id="ARBA00023015"/>
    </source>
</evidence>
<organism evidence="5 6">
    <name type="scientific">Sphingobium boeckii</name>
    <dbReference type="NCBI Taxonomy" id="1082345"/>
    <lineage>
        <taxon>Bacteria</taxon>
        <taxon>Pseudomonadati</taxon>
        <taxon>Pseudomonadota</taxon>
        <taxon>Alphaproteobacteria</taxon>
        <taxon>Sphingomonadales</taxon>
        <taxon>Sphingomonadaceae</taxon>
        <taxon>Sphingobium</taxon>
    </lineage>
</organism>
<dbReference type="PANTHER" id="PTHR30146">
    <property type="entry name" value="LACI-RELATED TRANSCRIPTIONAL REPRESSOR"/>
    <property type="match status" value="1"/>
</dbReference>
<keyword evidence="3" id="KW-0804">Transcription</keyword>
<dbReference type="Gene3D" id="3.40.50.2300">
    <property type="match status" value="2"/>
</dbReference>
<keyword evidence="1" id="KW-0805">Transcription regulation</keyword>
<dbReference type="InterPro" id="IPR028082">
    <property type="entry name" value="Peripla_BP_I"/>
</dbReference>
<dbReference type="SMART" id="SM00354">
    <property type="entry name" value="HTH_LACI"/>
    <property type="match status" value="1"/>
</dbReference>
<dbReference type="PANTHER" id="PTHR30146:SF153">
    <property type="entry name" value="LACTOSE OPERON REPRESSOR"/>
    <property type="match status" value="1"/>
</dbReference>
<gene>
    <name evidence="5" type="ORF">FHS49_002623</name>
</gene>